<evidence type="ECO:0000313" key="3">
    <source>
        <dbReference type="Proteomes" id="UP001626550"/>
    </source>
</evidence>
<dbReference type="Proteomes" id="UP001626550">
    <property type="component" value="Unassembled WGS sequence"/>
</dbReference>
<dbReference type="EMBL" id="JBJKFK010002285">
    <property type="protein sequence ID" value="KAL3311339.1"/>
    <property type="molecule type" value="Genomic_DNA"/>
</dbReference>
<name>A0ABD2PV56_9PLAT</name>
<gene>
    <name evidence="2" type="ORF">Ciccas_010079</name>
</gene>
<protein>
    <recommendedName>
        <fullName evidence="4">Pentatricopeptide repeat-containing protein</fullName>
    </recommendedName>
</protein>
<evidence type="ECO:0008006" key="4">
    <source>
        <dbReference type="Google" id="ProtNLM"/>
    </source>
</evidence>
<keyword evidence="1" id="KW-0472">Membrane</keyword>
<evidence type="ECO:0000256" key="1">
    <source>
        <dbReference type="SAM" id="Phobius"/>
    </source>
</evidence>
<dbReference type="AlphaFoldDB" id="A0ABD2PV56"/>
<accession>A0ABD2PV56</accession>
<evidence type="ECO:0000313" key="2">
    <source>
        <dbReference type="EMBL" id="KAL3311339.1"/>
    </source>
</evidence>
<sequence length="196" mass="22270">MNMQIYEQAGFVPMACSILIILADNLMVRGLFSDALVHLKSASLLIPKDVFLTNQVLSKAFLCLLYTNDFPGAYALLITMEKKTMDAVTIDPIIEPMLEKLLLDIEIYQVLLAIMNKDFLSKNCQSYWKNGHEHSNRLFANNSDLFLLLKSLYLSAEEKETAELEIIHACLCEHLDATQLRIVDKIIEINDDIAMK</sequence>
<proteinExistence type="predicted"/>
<keyword evidence="1" id="KW-0812">Transmembrane</keyword>
<comment type="caution">
    <text evidence="2">The sequence shown here is derived from an EMBL/GenBank/DDBJ whole genome shotgun (WGS) entry which is preliminary data.</text>
</comment>
<reference evidence="2 3" key="1">
    <citation type="submission" date="2024-11" db="EMBL/GenBank/DDBJ databases">
        <title>Adaptive evolution of stress response genes in parasites aligns with host niche diversity.</title>
        <authorList>
            <person name="Hahn C."/>
            <person name="Resl P."/>
        </authorList>
    </citation>
    <scope>NUCLEOTIDE SEQUENCE [LARGE SCALE GENOMIC DNA]</scope>
    <source>
        <strain evidence="2">EGGRZ-B1_66</strain>
        <tissue evidence="2">Body</tissue>
    </source>
</reference>
<organism evidence="2 3">
    <name type="scientific">Cichlidogyrus casuarinus</name>
    <dbReference type="NCBI Taxonomy" id="1844966"/>
    <lineage>
        <taxon>Eukaryota</taxon>
        <taxon>Metazoa</taxon>
        <taxon>Spiralia</taxon>
        <taxon>Lophotrochozoa</taxon>
        <taxon>Platyhelminthes</taxon>
        <taxon>Monogenea</taxon>
        <taxon>Monopisthocotylea</taxon>
        <taxon>Dactylogyridea</taxon>
        <taxon>Ancyrocephalidae</taxon>
        <taxon>Cichlidogyrus</taxon>
    </lineage>
</organism>
<keyword evidence="1" id="KW-1133">Transmembrane helix</keyword>
<keyword evidence="3" id="KW-1185">Reference proteome</keyword>
<feature type="transmembrane region" description="Helical" evidence="1">
    <location>
        <begin position="12"/>
        <end position="32"/>
    </location>
</feature>